<dbReference type="GO" id="GO:0005524">
    <property type="term" value="F:ATP binding"/>
    <property type="evidence" value="ECO:0007669"/>
    <property type="project" value="UniProtKB-KW"/>
</dbReference>
<evidence type="ECO:0000256" key="3">
    <source>
        <dbReference type="ARBA" id="ARBA00022840"/>
    </source>
</evidence>
<evidence type="ECO:0000256" key="1">
    <source>
        <dbReference type="ARBA" id="ARBA00022448"/>
    </source>
</evidence>
<dbReference type="InterPro" id="IPR027417">
    <property type="entry name" value="P-loop_NTPase"/>
</dbReference>
<comment type="caution">
    <text evidence="6">The sequence shown here is derived from an EMBL/GenBank/DDBJ whole genome shotgun (WGS) entry which is preliminary data.</text>
</comment>
<gene>
    <name evidence="6" type="ORF">FHU39_001882</name>
</gene>
<keyword evidence="7" id="KW-1185">Reference proteome</keyword>
<dbReference type="InterPro" id="IPR003439">
    <property type="entry name" value="ABC_transporter-like_ATP-bd"/>
</dbReference>
<dbReference type="RefSeq" id="WP_183320100.1">
    <property type="nucleotide sequence ID" value="NZ_JACHVQ010000001.1"/>
</dbReference>
<dbReference type="GO" id="GO:0055052">
    <property type="term" value="C:ATP-binding cassette (ABC) transporter complex, substrate-binding subunit-containing"/>
    <property type="evidence" value="ECO:0007669"/>
    <property type="project" value="TreeGrafter"/>
</dbReference>
<proteinExistence type="predicted"/>
<evidence type="ECO:0000313" key="6">
    <source>
        <dbReference type="EMBL" id="MBB2891898.1"/>
    </source>
</evidence>
<evidence type="ECO:0000313" key="7">
    <source>
        <dbReference type="Proteomes" id="UP000559182"/>
    </source>
</evidence>
<dbReference type="SUPFAM" id="SSF50331">
    <property type="entry name" value="MOP-like"/>
    <property type="match status" value="1"/>
</dbReference>
<dbReference type="SMART" id="SM00382">
    <property type="entry name" value="AAA"/>
    <property type="match status" value="1"/>
</dbReference>
<dbReference type="Pfam" id="PF08402">
    <property type="entry name" value="TOBE_2"/>
    <property type="match status" value="1"/>
</dbReference>
<dbReference type="InterPro" id="IPR013611">
    <property type="entry name" value="Transp-assoc_OB_typ2"/>
</dbReference>
<evidence type="ECO:0000256" key="4">
    <source>
        <dbReference type="ARBA" id="ARBA00066388"/>
    </source>
</evidence>
<reference evidence="6 7" key="1">
    <citation type="submission" date="2020-08" db="EMBL/GenBank/DDBJ databases">
        <title>Sequencing the genomes of 1000 actinobacteria strains.</title>
        <authorList>
            <person name="Klenk H.-P."/>
        </authorList>
    </citation>
    <scope>NUCLEOTIDE SEQUENCE [LARGE SCALE GENOMIC DNA]</scope>
    <source>
        <strain evidence="6 7">DSM 105369</strain>
    </source>
</reference>
<accession>A0A839N2F5</accession>
<evidence type="ECO:0000259" key="5">
    <source>
        <dbReference type="PROSITE" id="PS50893"/>
    </source>
</evidence>
<keyword evidence="1" id="KW-0813">Transport</keyword>
<sequence>MEGLAVENLVVKYGNVTAVRGISFDVKPGMLTTLLGPSGCGKTTTLRCIAGLEKADSGSISYDDTVLSGERQHVPPNKRQFNMVFQSYAIWPHMSVFDNVAYSLRIRKENKETTKEKVRKALGTVGLAQFEDRYGTELSGGQQQRVAVARAIVSSPKLLLFDEPLSNLDASLREQLRIEMVAIQRELGITAVYVTHDQLEAMSMSDEIILMRDGVIEQQGSPSDLYKSPTSSFAASFVGVTNMLTARLREVDSSGVARLEGDDGEVIYASGDQLGGVAPGTSVTVSIRPHDIGIDERLSGGANHNRWRGTVERALYVGTHVDAWVNVFSKSVRITASPQADLRPGSAIELYADAANVVAFVDKETSTAEPSEVRSALPNQA</sequence>
<protein>
    <recommendedName>
        <fullName evidence="4">ABC-type quaternary amine transporter</fullName>
        <ecNumber evidence="4">7.6.2.9</ecNumber>
    </recommendedName>
</protein>
<dbReference type="PANTHER" id="PTHR43875:SF1">
    <property type="entry name" value="OSMOPROTECTIVE COMPOUNDS UPTAKE ATP-BINDING PROTEIN GGTA"/>
    <property type="match status" value="1"/>
</dbReference>
<organism evidence="6 7">
    <name type="scientific">Flexivirga oryzae</name>
    <dbReference type="NCBI Taxonomy" id="1794944"/>
    <lineage>
        <taxon>Bacteria</taxon>
        <taxon>Bacillati</taxon>
        <taxon>Actinomycetota</taxon>
        <taxon>Actinomycetes</taxon>
        <taxon>Micrococcales</taxon>
        <taxon>Dermacoccaceae</taxon>
        <taxon>Flexivirga</taxon>
    </lineage>
</organism>
<dbReference type="EC" id="7.6.2.9" evidence="4"/>
<dbReference type="InterPro" id="IPR047641">
    <property type="entry name" value="ABC_transpr_MalK/UgpC-like"/>
</dbReference>
<dbReference type="GO" id="GO:0016887">
    <property type="term" value="F:ATP hydrolysis activity"/>
    <property type="evidence" value="ECO:0007669"/>
    <property type="project" value="InterPro"/>
</dbReference>
<dbReference type="InterPro" id="IPR012340">
    <property type="entry name" value="NA-bd_OB-fold"/>
</dbReference>
<evidence type="ECO:0000256" key="2">
    <source>
        <dbReference type="ARBA" id="ARBA00022741"/>
    </source>
</evidence>
<dbReference type="EMBL" id="JACHVQ010000001">
    <property type="protein sequence ID" value="MBB2891898.1"/>
    <property type="molecule type" value="Genomic_DNA"/>
</dbReference>
<dbReference type="Gene3D" id="2.40.50.100">
    <property type="match status" value="1"/>
</dbReference>
<dbReference type="Gene3D" id="3.40.50.300">
    <property type="entry name" value="P-loop containing nucleotide triphosphate hydrolases"/>
    <property type="match status" value="1"/>
</dbReference>
<feature type="domain" description="ABC transporter" evidence="5">
    <location>
        <begin position="4"/>
        <end position="238"/>
    </location>
</feature>
<dbReference type="GO" id="GO:0015418">
    <property type="term" value="F:ABC-type quaternary ammonium compound transporting activity"/>
    <property type="evidence" value="ECO:0007669"/>
    <property type="project" value="UniProtKB-EC"/>
</dbReference>
<dbReference type="Pfam" id="PF00005">
    <property type="entry name" value="ABC_tran"/>
    <property type="match status" value="1"/>
</dbReference>
<dbReference type="SUPFAM" id="SSF52540">
    <property type="entry name" value="P-loop containing nucleoside triphosphate hydrolases"/>
    <property type="match status" value="1"/>
</dbReference>
<dbReference type="Proteomes" id="UP000559182">
    <property type="component" value="Unassembled WGS sequence"/>
</dbReference>
<dbReference type="PANTHER" id="PTHR43875">
    <property type="entry name" value="MALTODEXTRIN IMPORT ATP-BINDING PROTEIN MSMX"/>
    <property type="match status" value="1"/>
</dbReference>
<dbReference type="Gene3D" id="2.40.50.140">
    <property type="entry name" value="Nucleic acid-binding proteins"/>
    <property type="match status" value="1"/>
</dbReference>
<name>A0A839N2F5_9MICO</name>
<keyword evidence="2" id="KW-0547">Nucleotide-binding</keyword>
<dbReference type="PROSITE" id="PS00211">
    <property type="entry name" value="ABC_TRANSPORTER_1"/>
    <property type="match status" value="1"/>
</dbReference>
<dbReference type="PROSITE" id="PS50893">
    <property type="entry name" value="ABC_TRANSPORTER_2"/>
    <property type="match status" value="1"/>
</dbReference>
<dbReference type="InterPro" id="IPR017871">
    <property type="entry name" value="ABC_transporter-like_CS"/>
</dbReference>
<keyword evidence="3" id="KW-0067">ATP-binding</keyword>
<dbReference type="AlphaFoldDB" id="A0A839N2F5"/>
<dbReference type="InterPro" id="IPR008995">
    <property type="entry name" value="Mo/tungstate-bd_C_term_dom"/>
</dbReference>
<dbReference type="InterPro" id="IPR003593">
    <property type="entry name" value="AAA+_ATPase"/>
</dbReference>
<dbReference type="FunFam" id="3.40.50.300:FF:000425">
    <property type="entry name" value="Probable ABC transporter, ATP-binding subunit"/>
    <property type="match status" value="1"/>
</dbReference>